<comment type="caution">
    <text evidence="2">The sequence shown here is derived from an EMBL/GenBank/DDBJ whole genome shotgun (WGS) entry which is preliminary data.</text>
</comment>
<dbReference type="EMBL" id="JBBWUH010000005">
    <property type="protein sequence ID" value="KAK8166885.1"/>
    <property type="molecule type" value="Genomic_DNA"/>
</dbReference>
<protein>
    <submittedName>
        <fullName evidence="2">Uncharacterized protein</fullName>
    </submittedName>
</protein>
<dbReference type="Proteomes" id="UP001456524">
    <property type="component" value="Unassembled WGS sequence"/>
</dbReference>
<organism evidence="2 3">
    <name type="scientific">Phyllosticta citrichinensis</name>
    <dbReference type="NCBI Taxonomy" id="1130410"/>
    <lineage>
        <taxon>Eukaryota</taxon>
        <taxon>Fungi</taxon>
        <taxon>Dikarya</taxon>
        <taxon>Ascomycota</taxon>
        <taxon>Pezizomycotina</taxon>
        <taxon>Dothideomycetes</taxon>
        <taxon>Dothideomycetes incertae sedis</taxon>
        <taxon>Botryosphaeriales</taxon>
        <taxon>Phyllostictaceae</taxon>
        <taxon>Phyllosticta</taxon>
    </lineage>
</organism>
<evidence type="ECO:0000256" key="1">
    <source>
        <dbReference type="SAM" id="MobiDB-lite"/>
    </source>
</evidence>
<name>A0ABR1XUL3_9PEZI</name>
<evidence type="ECO:0000313" key="2">
    <source>
        <dbReference type="EMBL" id="KAK8166885.1"/>
    </source>
</evidence>
<feature type="region of interest" description="Disordered" evidence="1">
    <location>
        <begin position="83"/>
        <end position="105"/>
    </location>
</feature>
<evidence type="ECO:0000313" key="3">
    <source>
        <dbReference type="Proteomes" id="UP001456524"/>
    </source>
</evidence>
<sequence>MLFISLHLSSTSSSSSSSIPLSLPASLSSLPLLRQACERTCIQTINLCSFTLITFSFSATHLPPVNHNHDDLTPPSSIHPCIHQFSHPKQSAPAPPKPKTSKSINEKIKRTRELVTDKEKMAVLCACMRASFVCGGSQRPEAGRSAAHGA</sequence>
<accession>A0ABR1XUL3</accession>
<reference evidence="2 3" key="1">
    <citation type="journal article" date="2022" name="G3 (Bethesda)">
        <title>Enemy or ally: a genomic approach to elucidate the lifestyle of Phyllosticta citrichinaensis.</title>
        <authorList>
            <person name="Buijs V.A."/>
            <person name="Groenewald J.Z."/>
            <person name="Haridas S."/>
            <person name="LaButti K.M."/>
            <person name="Lipzen A."/>
            <person name="Martin F.M."/>
            <person name="Barry K."/>
            <person name="Grigoriev I.V."/>
            <person name="Crous P.W."/>
            <person name="Seidl M.F."/>
        </authorList>
    </citation>
    <scope>NUCLEOTIDE SEQUENCE [LARGE SCALE GENOMIC DNA]</scope>
    <source>
        <strain evidence="2 3">CBS 129764</strain>
    </source>
</reference>
<keyword evidence="3" id="KW-1185">Reference proteome</keyword>
<gene>
    <name evidence="2" type="ORF">IWX90DRAFT_226677</name>
</gene>
<proteinExistence type="predicted"/>